<proteinExistence type="predicted"/>
<evidence type="ECO:0000256" key="1">
    <source>
        <dbReference type="SAM" id="MobiDB-lite"/>
    </source>
</evidence>
<keyword evidence="2" id="KW-0472">Membrane</keyword>
<sequence>MTEIIDLEDTSQDLDYDSLYSKDGNNNRTDVESPNDSGLDVKQPRLITIKSYTEICIEAGETTEESSPRVKPKFKTDTKFKDSERSSRLGEVTPDPKRKFSKPKAKFPKSTDKVNVWSKQEKAKAKERKRAPCWLVVFVFCCGVSKEHQWYSLLGKGAFLTFFMAIVYLVASLTILPFLIIAAVVATVFFSAGILSYLALSTKKVGVSFDDDGDGSCLGAVWGSWV</sequence>
<dbReference type="OrthoDB" id="5959027at2759"/>
<feature type="compositionally biased region" description="Basic and acidic residues" evidence="1">
    <location>
        <begin position="74"/>
        <end position="98"/>
    </location>
</feature>
<organism evidence="3 4">
    <name type="scientific">Pocillopora damicornis</name>
    <name type="common">Cauliflower coral</name>
    <name type="synonym">Millepora damicornis</name>
    <dbReference type="NCBI Taxonomy" id="46731"/>
    <lineage>
        <taxon>Eukaryota</taxon>
        <taxon>Metazoa</taxon>
        <taxon>Cnidaria</taxon>
        <taxon>Anthozoa</taxon>
        <taxon>Hexacorallia</taxon>
        <taxon>Scleractinia</taxon>
        <taxon>Astrocoeniina</taxon>
        <taxon>Pocilloporidae</taxon>
        <taxon>Pocillopora</taxon>
    </lineage>
</organism>
<keyword evidence="2" id="KW-1133">Transmembrane helix</keyword>
<feature type="transmembrane region" description="Helical" evidence="2">
    <location>
        <begin position="177"/>
        <end position="200"/>
    </location>
</feature>
<feature type="transmembrane region" description="Helical" evidence="2">
    <location>
        <begin position="153"/>
        <end position="171"/>
    </location>
</feature>
<dbReference type="Proteomes" id="UP000275408">
    <property type="component" value="Unassembled WGS sequence"/>
</dbReference>
<feature type="region of interest" description="Disordered" evidence="1">
    <location>
        <begin position="1"/>
        <end position="42"/>
    </location>
</feature>
<evidence type="ECO:0000313" key="4">
    <source>
        <dbReference type="Proteomes" id="UP000275408"/>
    </source>
</evidence>
<name>A0A3M6UIP2_POCDA</name>
<evidence type="ECO:0000313" key="3">
    <source>
        <dbReference type="EMBL" id="RMX53495.1"/>
    </source>
</evidence>
<feature type="region of interest" description="Disordered" evidence="1">
    <location>
        <begin position="63"/>
        <end position="107"/>
    </location>
</feature>
<evidence type="ECO:0000256" key="2">
    <source>
        <dbReference type="SAM" id="Phobius"/>
    </source>
</evidence>
<dbReference type="EMBL" id="RCHS01001425">
    <property type="protein sequence ID" value="RMX53495.1"/>
    <property type="molecule type" value="Genomic_DNA"/>
</dbReference>
<protein>
    <submittedName>
        <fullName evidence="3">Uncharacterized protein</fullName>
    </submittedName>
</protein>
<accession>A0A3M6UIP2</accession>
<comment type="caution">
    <text evidence="3">The sequence shown here is derived from an EMBL/GenBank/DDBJ whole genome shotgun (WGS) entry which is preliminary data.</text>
</comment>
<keyword evidence="4" id="KW-1185">Reference proteome</keyword>
<dbReference type="AlphaFoldDB" id="A0A3M6UIP2"/>
<keyword evidence="2" id="KW-0812">Transmembrane</keyword>
<feature type="compositionally biased region" description="Acidic residues" evidence="1">
    <location>
        <begin position="1"/>
        <end position="16"/>
    </location>
</feature>
<feature type="compositionally biased region" description="Polar residues" evidence="1">
    <location>
        <begin position="23"/>
        <end position="36"/>
    </location>
</feature>
<gene>
    <name evidence="3" type="ORF">pdam_00017354</name>
</gene>
<reference evidence="3 4" key="1">
    <citation type="journal article" date="2018" name="Sci. Rep.">
        <title>Comparative analysis of the Pocillopora damicornis genome highlights role of immune system in coral evolution.</title>
        <authorList>
            <person name="Cunning R."/>
            <person name="Bay R.A."/>
            <person name="Gillette P."/>
            <person name="Baker A.C."/>
            <person name="Traylor-Knowles N."/>
        </authorList>
    </citation>
    <scope>NUCLEOTIDE SEQUENCE [LARGE SCALE GENOMIC DNA]</scope>
    <source>
        <strain evidence="3">RSMAS</strain>
        <tissue evidence="3">Whole animal</tissue>
    </source>
</reference>